<evidence type="ECO:0000313" key="3">
    <source>
        <dbReference type="Proteomes" id="UP000199200"/>
    </source>
</evidence>
<dbReference type="STRING" id="426757.SAMN04488127_1508"/>
<reference evidence="3" key="1">
    <citation type="submission" date="2016-10" db="EMBL/GenBank/DDBJ databases">
        <authorList>
            <person name="Varghese N."/>
            <person name="Submissions S."/>
        </authorList>
    </citation>
    <scope>NUCLEOTIDE SEQUENCE [LARGE SCALE GENOMIC DNA]</scope>
    <source>
        <strain evidence="3">CGMCC 1.6763</strain>
    </source>
</reference>
<dbReference type="InterPro" id="IPR001173">
    <property type="entry name" value="Glyco_trans_2-like"/>
</dbReference>
<dbReference type="InterPro" id="IPR029044">
    <property type="entry name" value="Nucleotide-diphossugar_trans"/>
</dbReference>
<dbReference type="AlphaFoldDB" id="A0A1H6XMW3"/>
<dbReference type="RefSeq" id="WP_177168313.1">
    <property type="nucleotide sequence ID" value="NZ_FNZF01000002.1"/>
</dbReference>
<organism evidence="2 3">
    <name type="scientific">Bhargavaea ginsengi</name>
    <dbReference type="NCBI Taxonomy" id="426757"/>
    <lineage>
        <taxon>Bacteria</taxon>
        <taxon>Bacillati</taxon>
        <taxon>Bacillota</taxon>
        <taxon>Bacilli</taxon>
        <taxon>Bacillales</taxon>
        <taxon>Caryophanaceae</taxon>
        <taxon>Bhargavaea</taxon>
    </lineage>
</organism>
<keyword evidence="3" id="KW-1185">Reference proteome</keyword>
<dbReference type="GO" id="GO:0006487">
    <property type="term" value="P:protein N-linked glycosylation"/>
    <property type="evidence" value="ECO:0007669"/>
    <property type="project" value="TreeGrafter"/>
</dbReference>
<protein>
    <submittedName>
        <fullName evidence="2">Glycosyltransferase involved in cell wall bisynthesis</fullName>
    </submittedName>
</protein>
<proteinExistence type="predicted"/>
<evidence type="ECO:0000313" key="2">
    <source>
        <dbReference type="EMBL" id="SEJ28894.1"/>
    </source>
</evidence>
<gene>
    <name evidence="2" type="ORF">SAMN04488127_1508</name>
</gene>
<dbReference type="PANTHER" id="PTHR10859:SF114">
    <property type="entry name" value="DOLICHOL-PHOSPHATE MANNOSYLTRANSFERASE"/>
    <property type="match status" value="1"/>
</dbReference>
<dbReference type="CDD" id="cd04179">
    <property type="entry name" value="DPM_DPG-synthase_like"/>
    <property type="match status" value="1"/>
</dbReference>
<feature type="domain" description="Glycosyltransferase 2-like" evidence="1">
    <location>
        <begin position="5"/>
        <end position="134"/>
    </location>
</feature>
<dbReference type="Pfam" id="PF00535">
    <property type="entry name" value="Glycos_transf_2"/>
    <property type="match status" value="1"/>
</dbReference>
<evidence type="ECO:0000259" key="1">
    <source>
        <dbReference type="Pfam" id="PF00535"/>
    </source>
</evidence>
<dbReference type="EMBL" id="FNZF01000002">
    <property type="protein sequence ID" value="SEJ28894.1"/>
    <property type="molecule type" value="Genomic_DNA"/>
</dbReference>
<sequence length="247" mass="28209">MNTAIIIPAYNPDDSLPDYISQLRQQGNYRIIVVNDGSALRSSTVFDSIRKMKGCTILTHERNQGKGAALKTAFRHVLDQCEDVTHVVTADADGQHAAGDVIRVMAETEKSIRGLVFGVRDFIHPDIPARSLFGNRMTSRLFRMLFGRRLHDTQTGLRGIPRRDLHWLMTIRGDRYDYEMNMLIHAVREDLDIREITIETIYLDHNASSHYRPVLDSIRIFVKIFSGYFSGKSLYVKPAEKKVAEET</sequence>
<dbReference type="GO" id="GO:0016740">
    <property type="term" value="F:transferase activity"/>
    <property type="evidence" value="ECO:0007669"/>
    <property type="project" value="UniProtKB-KW"/>
</dbReference>
<dbReference type="SUPFAM" id="SSF53448">
    <property type="entry name" value="Nucleotide-diphospho-sugar transferases"/>
    <property type="match status" value="1"/>
</dbReference>
<name>A0A1H6XMW3_9BACL</name>
<dbReference type="PANTHER" id="PTHR10859">
    <property type="entry name" value="GLYCOSYL TRANSFERASE"/>
    <property type="match status" value="1"/>
</dbReference>
<accession>A0A1H6XMW3</accession>
<dbReference type="Gene3D" id="3.90.550.10">
    <property type="entry name" value="Spore Coat Polysaccharide Biosynthesis Protein SpsA, Chain A"/>
    <property type="match status" value="1"/>
</dbReference>
<keyword evidence="2" id="KW-0808">Transferase</keyword>
<dbReference type="Proteomes" id="UP000199200">
    <property type="component" value="Unassembled WGS sequence"/>
</dbReference>